<dbReference type="PANTHER" id="PTHR11920">
    <property type="entry name" value="GUANYLYL CYCLASE"/>
    <property type="match status" value="1"/>
</dbReference>
<keyword evidence="11" id="KW-1185">Reference proteome</keyword>
<dbReference type="InterPro" id="IPR029016">
    <property type="entry name" value="GAF-like_dom_sf"/>
</dbReference>
<name>A0ABD3Q4S9_9STRA</name>
<dbReference type="AlphaFoldDB" id="A0ABD3Q4S9"/>
<comment type="subcellular location">
    <subcellularLocation>
        <location evidence="1">Membrane</location>
    </subcellularLocation>
</comment>
<evidence type="ECO:0000256" key="8">
    <source>
        <dbReference type="SAM" id="Phobius"/>
    </source>
</evidence>
<evidence type="ECO:0000256" key="2">
    <source>
        <dbReference type="ARBA" id="ARBA00022692"/>
    </source>
</evidence>
<keyword evidence="2 8" id="KW-0812">Transmembrane</keyword>
<dbReference type="InterPro" id="IPR029787">
    <property type="entry name" value="Nucleotide_cyclase"/>
</dbReference>
<dbReference type="PROSITE" id="PS50125">
    <property type="entry name" value="GUANYLATE_CYCLASE_2"/>
    <property type="match status" value="1"/>
</dbReference>
<keyword evidence="3" id="KW-0547">Nucleotide-binding</keyword>
<keyword evidence="6" id="KW-0456">Lyase</keyword>
<reference evidence="10 11" key="1">
    <citation type="journal article" date="2020" name="G3 (Bethesda)">
        <title>Improved Reference Genome for Cyclotella cryptica CCMP332, a Model for Cell Wall Morphogenesis, Salinity Adaptation, and Lipid Production in Diatoms (Bacillariophyta).</title>
        <authorList>
            <person name="Roberts W.R."/>
            <person name="Downey K.M."/>
            <person name="Ruck E.C."/>
            <person name="Traller J.C."/>
            <person name="Alverson A.J."/>
        </authorList>
    </citation>
    <scope>NUCLEOTIDE SEQUENCE [LARGE SCALE GENOMIC DNA]</scope>
    <source>
        <strain evidence="10 11">CCMP332</strain>
    </source>
</reference>
<dbReference type="SMART" id="SM00044">
    <property type="entry name" value="CYCc"/>
    <property type="match status" value="1"/>
</dbReference>
<dbReference type="PANTHER" id="PTHR11920:SF335">
    <property type="entry name" value="GUANYLATE CYCLASE"/>
    <property type="match status" value="1"/>
</dbReference>
<dbReference type="Gene3D" id="3.30.70.1230">
    <property type="entry name" value="Nucleotide cyclase"/>
    <property type="match status" value="1"/>
</dbReference>
<comment type="caution">
    <text evidence="10">The sequence shown here is derived from an EMBL/GenBank/DDBJ whole genome shotgun (WGS) entry which is preliminary data.</text>
</comment>
<accession>A0ABD3Q4S9</accession>
<evidence type="ECO:0000256" key="4">
    <source>
        <dbReference type="ARBA" id="ARBA00022989"/>
    </source>
</evidence>
<feature type="transmembrane region" description="Helical" evidence="8">
    <location>
        <begin position="12"/>
        <end position="29"/>
    </location>
</feature>
<dbReference type="Gene3D" id="3.30.450.40">
    <property type="match status" value="1"/>
</dbReference>
<evidence type="ECO:0000256" key="3">
    <source>
        <dbReference type="ARBA" id="ARBA00022741"/>
    </source>
</evidence>
<evidence type="ECO:0000256" key="5">
    <source>
        <dbReference type="ARBA" id="ARBA00023136"/>
    </source>
</evidence>
<proteinExistence type="predicted"/>
<dbReference type="CDD" id="cd07302">
    <property type="entry name" value="CHD"/>
    <property type="match status" value="1"/>
</dbReference>
<dbReference type="GO" id="GO:0016829">
    <property type="term" value="F:lyase activity"/>
    <property type="evidence" value="ECO:0007669"/>
    <property type="project" value="UniProtKB-KW"/>
</dbReference>
<dbReference type="InterPro" id="IPR050401">
    <property type="entry name" value="Cyclic_nucleotide_synthase"/>
</dbReference>
<sequence>MATSTRNGSEWGSCVLSALVGSALTLLVLELRHRSKHSVPSSTLADEKPDDTDVNSTTFRDALPVTTNGHSEDQEWVNIESDIRPNIGCRRQSTRLTSVSGSFRDVDGVNRHSVGSLASSNSVAEWPEEERNFAPNGTNIHVLSEESGLVEDKDIREHAEFDAKVVSKLKSLEESKLLLHRTRAVSALASRLMAAPDEEACYEVVSRLLVPLFHVDRCSYALKTDADHIILKSVAVKQRKHVTVMGLDGAKKGGVILPLKDTMVGLCATTLQQQYCPRTSESTFETQRSLHTIGLNSILATPILVNGSKFAGAIVVSMEKEDAFRKYDRILIQDIASMLGANIYAKRMRKAAEHSNKISREMLHSMIPPKVIQKIEVFWDENSNEYMSRRSSNSESLRRNSFVDSATDLNNDESVSQNVMSRELTRRRRPATQLNRCESVDQKLNFLNTMNNLGDDDSDNATGVIVDAMRMEINTVASALYAENVKDVVVIFSDIVGFSKMALSMKPLEVMDMLQSLFSRFDTLCDKHGITKLETIGDAYICTANLFDEEQFGGNAADAACAALEMAKDMVLATQDETLEIRVGIHIGEVTCGVLGERLPKFTVFGHHVNLAARMEQTCKPNMIRVSEEFWRLVANVEDGWDEYEVVTMKNMGDVGTYILDPLERYY</sequence>
<dbReference type="GO" id="GO:0000166">
    <property type="term" value="F:nucleotide binding"/>
    <property type="evidence" value="ECO:0007669"/>
    <property type="project" value="UniProtKB-KW"/>
</dbReference>
<evidence type="ECO:0000256" key="6">
    <source>
        <dbReference type="ARBA" id="ARBA00023239"/>
    </source>
</evidence>
<evidence type="ECO:0000313" key="10">
    <source>
        <dbReference type="EMBL" id="KAL3795342.1"/>
    </source>
</evidence>
<evidence type="ECO:0000256" key="1">
    <source>
        <dbReference type="ARBA" id="ARBA00004370"/>
    </source>
</evidence>
<keyword evidence="5 8" id="KW-0472">Membrane</keyword>
<dbReference type="InterPro" id="IPR003018">
    <property type="entry name" value="GAF"/>
</dbReference>
<dbReference type="SUPFAM" id="SSF55781">
    <property type="entry name" value="GAF domain-like"/>
    <property type="match status" value="1"/>
</dbReference>
<evidence type="ECO:0000313" key="11">
    <source>
        <dbReference type="Proteomes" id="UP001516023"/>
    </source>
</evidence>
<feature type="domain" description="Guanylate cyclase" evidence="9">
    <location>
        <begin position="489"/>
        <end position="616"/>
    </location>
</feature>
<dbReference type="EMBL" id="JABMIG020000072">
    <property type="protein sequence ID" value="KAL3795342.1"/>
    <property type="molecule type" value="Genomic_DNA"/>
</dbReference>
<organism evidence="10 11">
    <name type="scientific">Cyclotella cryptica</name>
    <dbReference type="NCBI Taxonomy" id="29204"/>
    <lineage>
        <taxon>Eukaryota</taxon>
        <taxon>Sar</taxon>
        <taxon>Stramenopiles</taxon>
        <taxon>Ochrophyta</taxon>
        <taxon>Bacillariophyta</taxon>
        <taxon>Coscinodiscophyceae</taxon>
        <taxon>Thalassiosirophycidae</taxon>
        <taxon>Stephanodiscales</taxon>
        <taxon>Stephanodiscaceae</taxon>
        <taxon>Cyclotella</taxon>
    </lineage>
</organism>
<feature type="compositionally biased region" description="Polar residues" evidence="7">
    <location>
        <begin position="54"/>
        <end position="69"/>
    </location>
</feature>
<dbReference type="InterPro" id="IPR001054">
    <property type="entry name" value="A/G_cyclase"/>
</dbReference>
<dbReference type="GO" id="GO:0016020">
    <property type="term" value="C:membrane"/>
    <property type="evidence" value="ECO:0007669"/>
    <property type="project" value="UniProtKB-SubCell"/>
</dbReference>
<dbReference type="Pfam" id="PF00211">
    <property type="entry name" value="Guanylate_cyc"/>
    <property type="match status" value="1"/>
</dbReference>
<dbReference type="SUPFAM" id="SSF55073">
    <property type="entry name" value="Nucleotide cyclase"/>
    <property type="match status" value="1"/>
</dbReference>
<dbReference type="Proteomes" id="UP001516023">
    <property type="component" value="Unassembled WGS sequence"/>
</dbReference>
<keyword evidence="4 8" id="KW-1133">Transmembrane helix</keyword>
<feature type="region of interest" description="Disordered" evidence="7">
    <location>
        <begin position="38"/>
        <end position="70"/>
    </location>
</feature>
<protein>
    <recommendedName>
        <fullName evidence="9">Guanylate cyclase domain-containing protein</fullName>
    </recommendedName>
</protein>
<evidence type="ECO:0000256" key="7">
    <source>
        <dbReference type="SAM" id="MobiDB-lite"/>
    </source>
</evidence>
<evidence type="ECO:0000259" key="9">
    <source>
        <dbReference type="PROSITE" id="PS50125"/>
    </source>
</evidence>
<gene>
    <name evidence="10" type="ORF">HJC23_009515</name>
</gene>
<dbReference type="Pfam" id="PF01590">
    <property type="entry name" value="GAF"/>
    <property type="match status" value="1"/>
</dbReference>